<dbReference type="Gene3D" id="3.40.50.2000">
    <property type="entry name" value="Glycogen Phosphorylase B"/>
    <property type="match status" value="1"/>
</dbReference>
<evidence type="ECO:0000313" key="9">
    <source>
        <dbReference type="EMBL" id="MDM4017577.1"/>
    </source>
</evidence>
<feature type="domain" description="Glycosyl transferase family 1" evidence="7">
    <location>
        <begin position="200"/>
        <end position="344"/>
    </location>
</feature>
<dbReference type="InterPro" id="IPR051862">
    <property type="entry name" value="GT-like_domain_containing_1"/>
</dbReference>
<evidence type="ECO:0000256" key="4">
    <source>
        <dbReference type="ARBA" id="ARBA00044517"/>
    </source>
</evidence>
<evidence type="ECO:0000256" key="1">
    <source>
        <dbReference type="ARBA" id="ARBA00009481"/>
    </source>
</evidence>
<comment type="caution">
    <text evidence="9">The sequence shown here is derived from an EMBL/GenBank/DDBJ whole genome shotgun (WGS) entry which is preliminary data.</text>
</comment>
<dbReference type="Pfam" id="PF00534">
    <property type="entry name" value="Glycos_transf_1"/>
    <property type="match status" value="1"/>
</dbReference>
<evidence type="ECO:0000256" key="5">
    <source>
        <dbReference type="ARBA" id="ARBA00044539"/>
    </source>
</evidence>
<dbReference type="InterPro" id="IPR001296">
    <property type="entry name" value="Glyco_trans_1"/>
</dbReference>
<dbReference type="SUPFAM" id="SSF53756">
    <property type="entry name" value="UDP-Glycosyltransferase/glycogen phosphorylase"/>
    <property type="match status" value="1"/>
</dbReference>
<comment type="catalytic activity">
    <reaction evidence="6">
        <text>queuosine(34) in tRNA(Asp) + GDP-alpha-D-mannose = O-4''-alpha-D-mannosylqueuosine(34) in tRNA(Asp) + GDP + H(+)</text>
        <dbReference type="Rhea" id="RHEA:12885"/>
        <dbReference type="Rhea" id="RHEA-COMP:18572"/>
        <dbReference type="Rhea" id="RHEA-COMP:18581"/>
        <dbReference type="ChEBI" id="CHEBI:15378"/>
        <dbReference type="ChEBI" id="CHEBI:57527"/>
        <dbReference type="ChEBI" id="CHEBI:58189"/>
        <dbReference type="ChEBI" id="CHEBI:194431"/>
        <dbReference type="ChEBI" id="CHEBI:194442"/>
        <dbReference type="EC" id="2.4.1.110"/>
    </reaction>
    <physiologicalReaction direction="left-to-right" evidence="6">
        <dbReference type="Rhea" id="RHEA:12886"/>
    </physiologicalReaction>
</comment>
<dbReference type="EMBL" id="JASZZN010000015">
    <property type="protein sequence ID" value="MDM4017577.1"/>
    <property type="molecule type" value="Genomic_DNA"/>
</dbReference>
<keyword evidence="3" id="KW-0808">Transferase</keyword>
<evidence type="ECO:0000259" key="7">
    <source>
        <dbReference type="Pfam" id="PF00534"/>
    </source>
</evidence>
<reference evidence="9 10" key="1">
    <citation type="submission" date="2023-06" db="EMBL/GenBank/DDBJ databases">
        <title>Roseiconus lacunae JC819 isolated from Gulf of Mannar region, Tamil Nadu.</title>
        <authorList>
            <person name="Pk S."/>
            <person name="Ch S."/>
            <person name="Ch V.R."/>
        </authorList>
    </citation>
    <scope>NUCLEOTIDE SEQUENCE [LARGE SCALE GENOMIC DNA]</scope>
    <source>
        <strain evidence="9 10">JC819</strain>
    </source>
</reference>
<keyword evidence="2" id="KW-0328">Glycosyltransferase</keyword>
<dbReference type="RefSeq" id="WP_289165075.1">
    <property type="nucleotide sequence ID" value="NZ_JASZZN010000015.1"/>
</dbReference>
<dbReference type="Pfam" id="PF12038">
    <property type="entry name" value="QTMAN_N"/>
    <property type="match status" value="1"/>
</dbReference>
<evidence type="ECO:0000256" key="3">
    <source>
        <dbReference type="ARBA" id="ARBA00022679"/>
    </source>
</evidence>
<organism evidence="9 10">
    <name type="scientific">Roseiconus lacunae</name>
    <dbReference type="NCBI Taxonomy" id="2605694"/>
    <lineage>
        <taxon>Bacteria</taxon>
        <taxon>Pseudomonadati</taxon>
        <taxon>Planctomycetota</taxon>
        <taxon>Planctomycetia</taxon>
        <taxon>Pirellulales</taxon>
        <taxon>Pirellulaceae</taxon>
        <taxon>Roseiconus</taxon>
    </lineage>
</organism>
<dbReference type="EC" id="2.4.1.110" evidence="4"/>
<dbReference type="PANTHER" id="PTHR13615:SF3">
    <property type="entry name" value="GLYCOSYLTRANSFERASE-LIKE DOMAIN-CONTAINING PROTEIN 1"/>
    <property type="match status" value="1"/>
</dbReference>
<evidence type="ECO:0000259" key="8">
    <source>
        <dbReference type="Pfam" id="PF12038"/>
    </source>
</evidence>
<comment type="similarity">
    <text evidence="1">Belongs to the glycosyltransferase group 1 family. Glycosyltransferase 4 subfamily.</text>
</comment>
<evidence type="ECO:0000256" key="6">
    <source>
        <dbReference type="ARBA" id="ARBA00048439"/>
    </source>
</evidence>
<gene>
    <name evidence="9" type="ORF">QTN89_19165</name>
</gene>
<protein>
    <recommendedName>
        <fullName evidence="5">tRNA-queuosine alpha-mannosyltransferase</fullName>
        <ecNumber evidence="4">2.4.1.110</ecNumber>
    </recommendedName>
</protein>
<dbReference type="InterPro" id="IPR022701">
    <property type="entry name" value="QTMAN_N"/>
</dbReference>
<keyword evidence="10" id="KW-1185">Reference proteome</keyword>
<dbReference type="PANTHER" id="PTHR13615">
    <property type="entry name" value="GLYCOSYLTRANSFERASE-LIKE 1"/>
    <property type="match status" value="1"/>
</dbReference>
<feature type="domain" description="tRNA-queuosine alpha-mannosyltransferase N-terminal" evidence="8">
    <location>
        <begin position="2"/>
        <end position="182"/>
    </location>
</feature>
<accession>A0ABT7PM33</accession>
<dbReference type="CDD" id="cd03801">
    <property type="entry name" value="GT4_PimA-like"/>
    <property type="match status" value="1"/>
</dbReference>
<evidence type="ECO:0000313" key="10">
    <source>
        <dbReference type="Proteomes" id="UP001239462"/>
    </source>
</evidence>
<name>A0ABT7PM33_9BACT</name>
<proteinExistence type="inferred from homology"/>
<dbReference type="Proteomes" id="UP001239462">
    <property type="component" value="Unassembled WGS sequence"/>
</dbReference>
<sequence length="376" mass="43705">MKVLGIEPYFGGSHRAFLEGLVQFSRYQWTLATLPARHWKWRMRSAPSVLADQVAGMFGPHVKDQVFPELVFCSDMLDLPTWIGFASRKRSLCEWIGHARLVTYFHENQWAYPTAAGARLDHHYGYTNLLTADLSDECWFNSAFNRDTFLTRSREFLRRMPDARDSVDLDRIERCSRIIRPGFKAFQSQRRHQERCNGLRVGWVGRFESDKRPDRFVALLEDLEANGIRFELVLLGQRGRQRDAYEQIASRFSDQILFDGYCEEVTEYHARLAEIDVVVSTADHEFFGIAMCEAIWAGAVPVVPDGLCYPEYVPAALRYRTHAQAVEIIRSLESSQTRAKFSKQCRDQIQSWTIDQVAAEVDDQFRRLCQIEQQRR</sequence>
<evidence type="ECO:0000256" key="2">
    <source>
        <dbReference type="ARBA" id="ARBA00022676"/>
    </source>
</evidence>